<evidence type="ECO:0000256" key="1">
    <source>
        <dbReference type="SAM" id="MobiDB-lite"/>
    </source>
</evidence>
<keyword evidence="4" id="KW-1185">Reference proteome</keyword>
<evidence type="ECO:0008006" key="5">
    <source>
        <dbReference type="Google" id="ProtNLM"/>
    </source>
</evidence>
<dbReference type="AlphaFoldDB" id="A0A8E2QVW0"/>
<name>A0A8E2QVW0_9MOLU</name>
<comment type="caution">
    <text evidence="3">The sequence shown here is derived from an EMBL/GenBank/DDBJ whole genome shotgun (WGS) entry which is preliminary data.</text>
</comment>
<feature type="compositionally biased region" description="Basic and acidic residues" evidence="1">
    <location>
        <begin position="11"/>
        <end position="22"/>
    </location>
</feature>
<dbReference type="InterPro" id="IPR024529">
    <property type="entry name" value="ECF_trnsprt_substrate-spec"/>
</dbReference>
<dbReference type="RefSeq" id="WP_104205762.1">
    <property type="nucleotide sequence ID" value="NZ_PHND01000001.1"/>
</dbReference>
<evidence type="ECO:0000313" key="4">
    <source>
        <dbReference type="Proteomes" id="UP000239010"/>
    </source>
</evidence>
<evidence type="ECO:0000256" key="2">
    <source>
        <dbReference type="SAM" id="Phobius"/>
    </source>
</evidence>
<dbReference type="Gene3D" id="1.10.1760.20">
    <property type="match status" value="1"/>
</dbReference>
<feature type="region of interest" description="Disordered" evidence="1">
    <location>
        <begin position="1"/>
        <end position="22"/>
    </location>
</feature>
<sequence>MTTKDKNKRLSKIEDISEEEVNKQIQPEKDQYVGDHHITKSGDHDHVKENEFKLHIEFRLSRSQLIFKIVLTGIFIALCFAVSAIDMALEAIRLPLNDQLWLTFKFLDIALITISIAMLGPIFASVISILAPWIHGIVHGFEHGVITPSVEMLSGILIVWLVWLVFYYFFKNSPIHQDQNKRKKYFKRFVPLPILITASTLITTALFVFALWVSPDHHHEHTHEHSAGEPELDDINVKILFLVFCWNFLKYTLAFGVFSIIEWKMRPINHIYYKK</sequence>
<accession>A0A8E2QVW0</accession>
<feature type="transmembrane region" description="Helical" evidence="2">
    <location>
        <begin position="239"/>
        <end position="261"/>
    </location>
</feature>
<keyword evidence="2" id="KW-0472">Membrane</keyword>
<protein>
    <recommendedName>
        <fullName evidence="5">ECF transporter S component</fullName>
    </recommendedName>
</protein>
<keyword evidence="2" id="KW-0812">Transmembrane</keyword>
<dbReference type="Pfam" id="PF12822">
    <property type="entry name" value="ECF_trnsprt"/>
    <property type="match status" value="1"/>
</dbReference>
<feature type="transmembrane region" description="Helical" evidence="2">
    <location>
        <begin position="152"/>
        <end position="170"/>
    </location>
</feature>
<reference evidence="3 4" key="1">
    <citation type="submission" date="2017-11" db="EMBL/GenBank/DDBJ databases">
        <title>Genome sequence of Entomoplasma ellychniae ELCN-1 (ATCC 43707).</title>
        <authorList>
            <person name="Lo W.-S."/>
            <person name="Gasparich G.E."/>
            <person name="Kuo C.-H."/>
        </authorList>
    </citation>
    <scope>NUCLEOTIDE SEQUENCE [LARGE SCALE GENOMIC DNA]</scope>
    <source>
        <strain evidence="3 4">ELCN-1</strain>
    </source>
</reference>
<proteinExistence type="predicted"/>
<dbReference type="GO" id="GO:0022857">
    <property type="term" value="F:transmembrane transporter activity"/>
    <property type="evidence" value="ECO:0007669"/>
    <property type="project" value="InterPro"/>
</dbReference>
<dbReference type="EMBL" id="PHND01000001">
    <property type="protein sequence ID" value="PPE04646.1"/>
    <property type="molecule type" value="Genomic_DNA"/>
</dbReference>
<organism evidence="3 4">
    <name type="scientific">Entomoplasma ellychniae</name>
    <dbReference type="NCBI Taxonomy" id="2114"/>
    <lineage>
        <taxon>Bacteria</taxon>
        <taxon>Bacillati</taxon>
        <taxon>Mycoplasmatota</taxon>
        <taxon>Mollicutes</taxon>
        <taxon>Entomoplasmatales</taxon>
        <taxon>Entomoplasmataceae</taxon>
        <taxon>Entomoplasma</taxon>
    </lineage>
</organism>
<gene>
    <name evidence="3" type="ORF">EELLY_v1c03260</name>
</gene>
<feature type="transmembrane region" description="Helical" evidence="2">
    <location>
        <begin position="106"/>
        <end position="132"/>
    </location>
</feature>
<keyword evidence="2" id="KW-1133">Transmembrane helix</keyword>
<feature type="compositionally biased region" description="Basic residues" evidence="1">
    <location>
        <begin position="1"/>
        <end position="10"/>
    </location>
</feature>
<feature type="transmembrane region" description="Helical" evidence="2">
    <location>
        <begin position="65"/>
        <end position="85"/>
    </location>
</feature>
<feature type="transmembrane region" description="Helical" evidence="2">
    <location>
        <begin position="190"/>
        <end position="213"/>
    </location>
</feature>
<dbReference type="Proteomes" id="UP000239010">
    <property type="component" value="Unassembled WGS sequence"/>
</dbReference>
<evidence type="ECO:0000313" key="3">
    <source>
        <dbReference type="EMBL" id="PPE04646.1"/>
    </source>
</evidence>